<dbReference type="AlphaFoldDB" id="A0A9E5T2J3"/>
<reference evidence="1" key="1">
    <citation type="submission" date="2020-03" db="EMBL/GenBank/DDBJ databases">
        <authorList>
            <person name="Guo F."/>
        </authorList>
    </citation>
    <scope>NUCLEOTIDE SEQUENCE</scope>
    <source>
        <strain evidence="1">JCM 30134</strain>
    </source>
</reference>
<proteinExistence type="predicted"/>
<gene>
    <name evidence="1" type="ORF">G8770_23305</name>
</gene>
<accession>A0A9E5T2J3</accession>
<name>A0A9E5T2J3_9GAMM</name>
<sequence length="362" mass="41328">MLQTLFSPKLWGNGPKHPVGPSFSGAYERTKDLSGNVLGFKAPAPCGDGGLVATDEDNEDTLDIYDRNGFIDLRQVNYASRFYSGDALKRQVFLSSWQMNGRPLVDGYMGDLRLCINVRHLPDFPANESLFDPEILAREVRRETELNFLSDFHNGYNEDEWDFTNTCWPHYIGPLNWQWQNLNGRQWLYYEMQSLRSTSCPYVWNIALTDHHFLECTFYVTKSGRSGGNSYCREVGIASEPYLKLMHDIMSTLTLTRTPELAAHEQSVLRDHSDARLLLHPGPSAEQLAFAAHVMWKWSNRGTHHEEVEGVDYRAKPEDVAELIKQRLKPNPLAGHIDSAVFADDFPAGWMFTDGSRFERGN</sequence>
<comment type="caution">
    <text evidence="1">The sequence shown here is derived from an EMBL/GenBank/DDBJ whole genome shotgun (WGS) entry which is preliminary data.</text>
</comment>
<protein>
    <submittedName>
        <fullName evidence="1">Uncharacterized protein</fullName>
    </submittedName>
</protein>
<evidence type="ECO:0000313" key="2">
    <source>
        <dbReference type="Proteomes" id="UP000787472"/>
    </source>
</evidence>
<dbReference type="EMBL" id="JAAONZ010000034">
    <property type="protein sequence ID" value="NHO68490.1"/>
    <property type="molecule type" value="Genomic_DNA"/>
</dbReference>
<evidence type="ECO:0000313" key="1">
    <source>
        <dbReference type="EMBL" id="NHO68490.1"/>
    </source>
</evidence>
<keyword evidence="2" id="KW-1185">Reference proteome</keyword>
<dbReference type="Proteomes" id="UP000787472">
    <property type="component" value="Unassembled WGS sequence"/>
</dbReference>
<organism evidence="1 2">
    <name type="scientific">Pseudomaricurvus hydrocarbonicus</name>
    <dbReference type="NCBI Taxonomy" id="1470433"/>
    <lineage>
        <taxon>Bacteria</taxon>
        <taxon>Pseudomonadati</taxon>
        <taxon>Pseudomonadota</taxon>
        <taxon>Gammaproteobacteria</taxon>
        <taxon>Cellvibrionales</taxon>
        <taxon>Cellvibrionaceae</taxon>
        <taxon>Pseudomaricurvus</taxon>
    </lineage>
</organism>
<dbReference type="RefSeq" id="WP_167192457.1">
    <property type="nucleotide sequence ID" value="NZ_JAAONZ010000034.1"/>
</dbReference>